<keyword evidence="3 6" id="KW-1133">Transmembrane helix</keyword>
<evidence type="ECO:0000313" key="7">
    <source>
        <dbReference type="EMBL" id="GJJ15812.1"/>
    </source>
</evidence>
<name>A0AAV5AMA1_9AGAM</name>
<dbReference type="PIRSF" id="PIRSF006060">
    <property type="entry name" value="AA_transporter"/>
    <property type="match status" value="1"/>
</dbReference>
<keyword evidence="8" id="KW-1185">Reference proteome</keyword>
<dbReference type="EMBL" id="BPWL01000011">
    <property type="protein sequence ID" value="GJJ15812.1"/>
    <property type="molecule type" value="Genomic_DNA"/>
</dbReference>
<feature type="transmembrane region" description="Helical" evidence="6">
    <location>
        <begin position="142"/>
        <end position="164"/>
    </location>
</feature>
<dbReference type="PANTHER" id="PTHR11785">
    <property type="entry name" value="AMINO ACID TRANSPORTER"/>
    <property type="match status" value="1"/>
</dbReference>
<accession>A0AAV5AMA1</accession>
<feature type="compositionally biased region" description="Polar residues" evidence="5">
    <location>
        <begin position="25"/>
        <end position="34"/>
    </location>
</feature>
<evidence type="ECO:0000256" key="4">
    <source>
        <dbReference type="ARBA" id="ARBA00023136"/>
    </source>
</evidence>
<comment type="subcellular location">
    <subcellularLocation>
        <location evidence="1">Membrane</location>
        <topology evidence="1">Multi-pass membrane protein</topology>
    </subcellularLocation>
</comment>
<evidence type="ECO:0000256" key="2">
    <source>
        <dbReference type="ARBA" id="ARBA00022692"/>
    </source>
</evidence>
<sequence>MVFLESTSETDHLIASETDPLIGNGNASDGVSLTRNDETNGEVFDNVPQAKRQLGQSSLDNAEYHSLDILLQLYSLPCPSIYATPSNILRSSGSVGVAFIMWIAGALIAFCGTAVYMELGTGLPRSGGEKNYLEYTFRRPRYLVTCIFMVYLSIMGAGTANSVVFSEYLLHALAIEPTHFNTRLVAFLCLSFCCFLHGTCLKVGLRLQNTLGMFKLIVLVSIVISGILCLLNVPGFTVDNAYEIPHNFEWSKFWEGSGTGVNAFVSGLYNVIWSFIGYSNANYALSEVRDPVRTLKRAAPLAVFGVATMYILINVAYFAAVSKSDILGSQRIVAALFFRNLFGSTTERALSAFIALSTLGNLLAGQFSQGRVVQELGREGILPYAAFFASNKPFNAPLAGLSTMYAFGCFFLFTVPAGDAYIFLITLAAYSLTLINTFVSLGLLLLHTPAYKLWKWNPPFHAPKFVIMAFFISNLFLVVVPFIPPATGSRVYEQLPYWSHPVAAFSLSLIGIGYWYIWSIWRPKRFGYRLERKWVIQDDGVSRYTFLQVPL</sequence>
<dbReference type="Proteomes" id="UP001050691">
    <property type="component" value="Unassembled WGS sequence"/>
</dbReference>
<evidence type="ECO:0000256" key="6">
    <source>
        <dbReference type="SAM" id="Phobius"/>
    </source>
</evidence>
<dbReference type="PANTHER" id="PTHR11785:SF498">
    <property type="entry name" value="HIGH-AFFINITY METHIONINE PERMEASE"/>
    <property type="match status" value="1"/>
</dbReference>
<feature type="transmembrane region" description="Helical" evidence="6">
    <location>
        <begin position="184"/>
        <end position="204"/>
    </location>
</feature>
<dbReference type="InterPro" id="IPR002293">
    <property type="entry name" value="AA/rel_permease1"/>
</dbReference>
<feature type="transmembrane region" description="Helical" evidence="6">
    <location>
        <begin position="503"/>
        <end position="521"/>
    </location>
</feature>
<dbReference type="Pfam" id="PF13520">
    <property type="entry name" value="AA_permease_2"/>
    <property type="match status" value="1"/>
</dbReference>
<feature type="transmembrane region" description="Helical" evidence="6">
    <location>
        <begin position="394"/>
        <end position="415"/>
    </location>
</feature>
<reference evidence="7" key="1">
    <citation type="submission" date="2021-10" db="EMBL/GenBank/DDBJ databases">
        <title>De novo Genome Assembly of Clathrus columnatus (Basidiomycota, Fungi) Using Illumina and Nanopore Sequence Data.</title>
        <authorList>
            <person name="Ogiso-Tanaka E."/>
            <person name="Itagaki H."/>
            <person name="Hosoya T."/>
            <person name="Hosaka K."/>
        </authorList>
    </citation>
    <scope>NUCLEOTIDE SEQUENCE</scope>
    <source>
        <strain evidence="7">MO-923</strain>
    </source>
</reference>
<feature type="transmembrane region" description="Helical" evidence="6">
    <location>
        <begin position="99"/>
        <end position="121"/>
    </location>
</feature>
<evidence type="ECO:0008006" key="9">
    <source>
        <dbReference type="Google" id="ProtNLM"/>
    </source>
</evidence>
<feature type="transmembrane region" description="Helical" evidence="6">
    <location>
        <begin position="421"/>
        <end position="445"/>
    </location>
</feature>
<feature type="region of interest" description="Disordered" evidence="5">
    <location>
        <begin position="18"/>
        <end position="41"/>
    </location>
</feature>
<feature type="transmembrane region" description="Helical" evidence="6">
    <location>
        <begin position="258"/>
        <end position="278"/>
    </location>
</feature>
<feature type="transmembrane region" description="Helical" evidence="6">
    <location>
        <begin position="299"/>
        <end position="320"/>
    </location>
</feature>
<dbReference type="GO" id="GO:0015179">
    <property type="term" value="F:L-amino acid transmembrane transporter activity"/>
    <property type="evidence" value="ECO:0007669"/>
    <property type="project" value="TreeGrafter"/>
</dbReference>
<proteinExistence type="predicted"/>
<dbReference type="AlphaFoldDB" id="A0AAV5AMA1"/>
<dbReference type="Gene3D" id="1.20.1740.10">
    <property type="entry name" value="Amino acid/polyamine transporter I"/>
    <property type="match status" value="1"/>
</dbReference>
<comment type="caution">
    <text evidence="7">The sequence shown here is derived from an EMBL/GenBank/DDBJ whole genome shotgun (WGS) entry which is preliminary data.</text>
</comment>
<feature type="transmembrane region" description="Helical" evidence="6">
    <location>
        <begin position="465"/>
        <end position="483"/>
    </location>
</feature>
<evidence type="ECO:0000256" key="3">
    <source>
        <dbReference type="ARBA" id="ARBA00022989"/>
    </source>
</evidence>
<gene>
    <name evidence="7" type="ORF">Clacol_010090</name>
</gene>
<evidence type="ECO:0000313" key="8">
    <source>
        <dbReference type="Proteomes" id="UP001050691"/>
    </source>
</evidence>
<dbReference type="InterPro" id="IPR050598">
    <property type="entry name" value="AminoAcid_Transporter"/>
</dbReference>
<protein>
    <recommendedName>
        <fullName evidence="9">APC amino acid permease</fullName>
    </recommendedName>
</protein>
<organism evidence="7 8">
    <name type="scientific">Clathrus columnatus</name>
    <dbReference type="NCBI Taxonomy" id="1419009"/>
    <lineage>
        <taxon>Eukaryota</taxon>
        <taxon>Fungi</taxon>
        <taxon>Dikarya</taxon>
        <taxon>Basidiomycota</taxon>
        <taxon>Agaricomycotina</taxon>
        <taxon>Agaricomycetes</taxon>
        <taxon>Phallomycetidae</taxon>
        <taxon>Phallales</taxon>
        <taxon>Clathraceae</taxon>
        <taxon>Clathrus</taxon>
    </lineage>
</organism>
<feature type="transmembrane region" description="Helical" evidence="6">
    <location>
        <begin position="349"/>
        <end position="368"/>
    </location>
</feature>
<feature type="transmembrane region" description="Helical" evidence="6">
    <location>
        <begin position="216"/>
        <end position="238"/>
    </location>
</feature>
<keyword evidence="2 6" id="KW-0812">Transmembrane</keyword>
<evidence type="ECO:0000256" key="5">
    <source>
        <dbReference type="SAM" id="MobiDB-lite"/>
    </source>
</evidence>
<evidence type="ECO:0000256" key="1">
    <source>
        <dbReference type="ARBA" id="ARBA00004141"/>
    </source>
</evidence>
<keyword evidence="4 6" id="KW-0472">Membrane</keyword>
<dbReference type="GO" id="GO:0016020">
    <property type="term" value="C:membrane"/>
    <property type="evidence" value="ECO:0007669"/>
    <property type="project" value="UniProtKB-SubCell"/>
</dbReference>